<evidence type="ECO:0000313" key="2">
    <source>
        <dbReference type="Proteomes" id="UP000002026"/>
    </source>
</evidence>
<name>C7N2J5_SLAHD</name>
<dbReference type="STRING" id="471855.Shel_24950"/>
<reference evidence="1 2" key="1">
    <citation type="journal article" date="2009" name="Stand. Genomic Sci.">
        <title>Complete genome sequence of Slackia heliotrinireducens type strain (RHS 1).</title>
        <authorList>
            <person name="Pukall R."/>
            <person name="Lapidus A."/>
            <person name="Nolan M."/>
            <person name="Copeland A."/>
            <person name="Glavina Del Rio T."/>
            <person name="Lucas S."/>
            <person name="Chen F."/>
            <person name="Tice H."/>
            <person name="Cheng J.F."/>
            <person name="Chertkov O."/>
            <person name="Bruce D."/>
            <person name="Goodwin L."/>
            <person name="Kuske C."/>
            <person name="Brettin T."/>
            <person name="Detter J.C."/>
            <person name="Han C."/>
            <person name="Pitluck S."/>
            <person name="Pati A."/>
            <person name="Mavrommatis K."/>
            <person name="Ivanova N."/>
            <person name="Ovchinnikova G."/>
            <person name="Chen A."/>
            <person name="Palaniappan K."/>
            <person name="Schneider S."/>
            <person name="Rohde M."/>
            <person name="Chain P."/>
            <person name="D'haeseleer P."/>
            <person name="Goker M."/>
            <person name="Bristow J."/>
            <person name="Eisen J.A."/>
            <person name="Markowitz V."/>
            <person name="Kyrpides N.C."/>
            <person name="Klenk H.P."/>
            <person name="Hugenholtz P."/>
        </authorList>
    </citation>
    <scope>NUCLEOTIDE SEQUENCE [LARGE SCALE GENOMIC DNA]</scope>
    <source>
        <strain evidence="2">ATCC 29202 / DSM 20476 / NCTC 11029 / RHS 1</strain>
    </source>
</reference>
<protein>
    <recommendedName>
        <fullName evidence="3">DUF1858 domain-containing protein</fullName>
    </recommendedName>
</protein>
<proteinExistence type="predicted"/>
<accession>C7N2J5</accession>
<dbReference type="AlphaFoldDB" id="C7N2J5"/>
<dbReference type="EMBL" id="CP001684">
    <property type="protein sequence ID" value="ACV23503.1"/>
    <property type="molecule type" value="Genomic_DNA"/>
</dbReference>
<evidence type="ECO:0008006" key="3">
    <source>
        <dbReference type="Google" id="ProtNLM"/>
    </source>
</evidence>
<gene>
    <name evidence="1" type="ordered locus">Shel_24950</name>
</gene>
<evidence type="ECO:0000313" key="1">
    <source>
        <dbReference type="EMBL" id="ACV23503.1"/>
    </source>
</evidence>
<keyword evidence="2" id="KW-1185">Reference proteome</keyword>
<dbReference type="HOGENOM" id="CLU_2720201_0_0_11"/>
<dbReference type="KEGG" id="shi:Shel_24950"/>
<organism evidence="1 2">
    <name type="scientific">Slackia heliotrinireducens (strain ATCC 29202 / DSM 20476 / NCTC 11029 / RHS 1)</name>
    <name type="common">Peptococcus heliotrinreducens</name>
    <dbReference type="NCBI Taxonomy" id="471855"/>
    <lineage>
        <taxon>Bacteria</taxon>
        <taxon>Bacillati</taxon>
        <taxon>Actinomycetota</taxon>
        <taxon>Coriobacteriia</taxon>
        <taxon>Eggerthellales</taxon>
        <taxon>Eggerthellaceae</taxon>
        <taxon>Slackia</taxon>
    </lineage>
</organism>
<sequence>MAISSKSKLREVLEDERAVAIIDEYIPGFVSNPELGPVAGMKMRVLLKFPQVGLPKEQIDEIIARLDALDAE</sequence>
<dbReference type="RefSeq" id="WP_012799601.1">
    <property type="nucleotide sequence ID" value="NC_013165.1"/>
</dbReference>
<dbReference type="Proteomes" id="UP000002026">
    <property type="component" value="Chromosome"/>
</dbReference>